<dbReference type="Gene3D" id="1.10.1420.10">
    <property type="match status" value="1"/>
</dbReference>
<dbReference type="SUPFAM" id="SSF48334">
    <property type="entry name" value="DNA repair protein MutS, domain III"/>
    <property type="match status" value="1"/>
</dbReference>
<dbReference type="Gene3D" id="3.40.50.300">
    <property type="entry name" value="P-loop containing nucleotide triphosphate hydrolases"/>
    <property type="match status" value="1"/>
</dbReference>
<feature type="transmembrane region" description="Helical" evidence="4">
    <location>
        <begin position="27"/>
        <end position="48"/>
    </location>
</feature>
<dbReference type="STRING" id="742725.HMPREF9450_01745"/>
<dbReference type="AlphaFoldDB" id="G5HAT0"/>
<dbReference type="GO" id="GO:0030983">
    <property type="term" value="F:mismatched DNA binding"/>
    <property type="evidence" value="ECO:0007669"/>
    <property type="project" value="InterPro"/>
</dbReference>
<evidence type="ECO:0000259" key="5">
    <source>
        <dbReference type="SMART" id="SM00534"/>
    </source>
</evidence>
<dbReference type="SMART" id="SM00534">
    <property type="entry name" value="MUTSac"/>
    <property type="match status" value="1"/>
</dbReference>
<keyword evidence="4" id="KW-1133">Transmembrane helix</keyword>
<dbReference type="GO" id="GO:0140664">
    <property type="term" value="F:ATP-dependent DNA damage sensor activity"/>
    <property type="evidence" value="ECO:0007669"/>
    <property type="project" value="InterPro"/>
</dbReference>
<comment type="caution">
    <text evidence="6">The sequence shown here is derived from an EMBL/GenBank/DDBJ whole genome shotgun (WGS) entry which is preliminary data.</text>
</comment>
<dbReference type="InterPro" id="IPR036187">
    <property type="entry name" value="DNA_mismatch_repair_MutS_sf"/>
</dbReference>
<dbReference type="GO" id="GO:0005524">
    <property type="term" value="F:ATP binding"/>
    <property type="evidence" value="ECO:0007669"/>
    <property type="project" value="UniProtKB-KW"/>
</dbReference>
<keyword evidence="4" id="KW-0472">Membrane</keyword>
<evidence type="ECO:0000313" key="7">
    <source>
        <dbReference type="Proteomes" id="UP000006008"/>
    </source>
</evidence>
<dbReference type="Pfam" id="PF00488">
    <property type="entry name" value="MutS_V"/>
    <property type="match status" value="1"/>
</dbReference>
<evidence type="ECO:0000256" key="2">
    <source>
        <dbReference type="ARBA" id="ARBA00022840"/>
    </source>
</evidence>
<dbReference type="InterPro" id="IPR007696">
    <property type="entry name" value="DNA_mismatch_repair_MutS_core"/>
</dbReference>
<keyword evidence="4" id="KW-0812">Transmembrane</keyword>
<sequence length="594" mass="67558">MSPQEFYQTFREQQQALLRVTSRTRNWITVLKLLCFAALVFCLYRLVATYGATAWIWCGAGTVAAFILLTVWDNRVAARIIELKTLIRCCDTESDYLNGKTAELDTGVKFLDPGHPYSLDLDLFGEESLFQALNRTVTPQGTQRLVRWLLAPCQDPQRITHRQQAGAELASQAEWMLRFRTTGMVHEITGNDDTAVRRWLDEPRFFKYRHARKTLYLANAVSISLWIAAFFSLIPYGIPGIALFIQLGVLGLFLKRINRLSRQTDRFLHAVGTYNHLVARITATSFSCQELQVLQHTLTEGRPAEKALRTLNRILSSFDQRNNVLVAVILNGIYLKDLHHILQLDRWRENYRENVSTWLDTIQRFDALVSMGTYRFNHPDYCTPVLSDDILLQAEEMGHPLLNTKGKVSNDFEVRKLHDLYIVTGANMAGKSTFLRTVGVNLVLALSGNVVCSRTFACRTMSLFTSMRTTDNLAKGTSYFHAELLRLQQLVATAEHADRLFIILDEMLKGTNSQDKLNGSLKFLTRLRSLPVAGLIATHDLALGELAKQDPQHFHNVCFEIEHAGEKIIYDYKLRPGVSRNMNASILLQQMGLI</sequence>
<feature type="transmembrane region" description="Helical" evidence="4">
    <location>
        <begin position="214"/>
        <end position="231"/>
    </location>
</feature>
<protein>
    <recommendedName>
        <fullName evidence="5">DNA mismatch repair proteins mutS family domain-containing protein</fullName>
    </recommendedName>
</protein>
<dbReference type="SUPFAM" id="SSF52540">
    <property type="entry name" value="P-loop containing nucleoside triphosphate hydrolases"/>
    <property type="match status" value="1"/>
</dbReference>
<proteinExistence type="predicted"/>
<keyword evidence="1" id="KW-0547">Nucleotide-binding</keyword>
<dbReference type="EMBL" id="ADLD01000013">
    <property type="protein sequence ID" value="EHB91696.1"/>
    <property type="molecule type" value="Genomic_DNA"/>
</dbReference>
<accession>G5HAT0</accession>
<dbReference type="OrthoDB" id="9802448at2"/>
<dbReference type="InterPro" id="IPR045076">
    <property type="entry name" value="MutS"/>
</dbReference>
<dbReference type="RefSeq" id="WP_009134551.1">
    <property type="nucleotide sequence ID" value="NZ_CP102250.1"/>
</dbReference>
<name>G5HAT0_9BACT</name>
<feature type="domain" description="DNA mismatch repair proteins mutS family" evidence="5">
    <location>
        <begin position="418"/>
        <end position="589"/>
    </location>
</feature>
<dbReference type="InterPro" id="IPR000432">
    <property type="entry name" value="DNA_mismatch_repair_MutS_C"/>
</dbReference>
<dbReference type="GeneID" id="92815225"/>
<keyword evidence="3" id="KW-0238">DNA-binding</keyword>
<evidence type="ECO:0000256" key="1">
    <source>
        <dbReference type="ARBA" id="ARBA00022741"/>
    </source>
</evidence>
<evidence type="ECO:0000256" key="3">
    <source>
        <dbReference type="ARBA" id="ARBA00023125"/>
    </source>
</evidence>
<organism evidence="6 7">
    <name type="scientific">Alistipes indistinctus YIT 12060</name>
    <dbReference type="NCBI Taxonomy" id="742725"/>
    <lineage>
        <taxon>Bacteria</taxon>
        <taxon>Pseudomonadati</taxon>
        <taxon>Bacteroidota</taxon>
        <taxon>Bacteroidia</taxon>
        <taxon>Bacteroidales</taxon>
        <taxon>Rikenellaceae</taxon>
        <taxon>Alistipes</taxon>
    </lineage>
</organism>
<gene>
    <name evidence="6" type="ORF">HMPREF9450_01745</name>
</gene>
<dbReference type="PATRIC" id="fig|742725.3.peg.1841"/>
<evidence type="ECO:0000313" key="6">
    <source>
        <dbReference type="EMBL" id="EHB91696.1"/>
    </source>
</evidence>
<dbReference type="Proteomes" id="UP000006008">
    <property type="component" value="Unassembled WGS sequence"/>
</dbReference>
<reference evidence="6 7" key="1">
    <citation type="submission" date="2011-08" db="EMBL/GenBank/DDBJ databases">
        <title>The Genome Sequence of Alistipes indistinctus YIT 12060.</title>
        <authorList>
            <consortium name="The Broad Institute Genome Sequencing Platform"/>
            <person name="Earl A."/>
            <person name="Ward D."/>
            <person name="Feldgarden M."/>
            <person name="Gevers D."/>
            <person name="Morotomi M."/>
            <person name="Young S.K."/>
            <person name="Zeng Q."/>
            <person name="Gargeya S."/>
            <person name="Fitzgerald M."/>
            <person name="Haas B."/>
            <person name="Abouelleil A."/>
            <person name="Alvarado L."/>
            <person name="Arachchi H.M."/>
            <person name="Berlin A."/>
            <person name="Brown A."/>
            <person name="Chapman S.B."/>
            <person name="Chen Z."/>
            <person name="Dunbar C."/>
            <person name="Freedman E."/>
            <person name="Gearin G."/>
            <person name="Gellesch M."/>
            <person name="Goldberg J."/>
            <person name="Griggs A."/>
            <person name="Gujja S."/>
            <person name="Heiman D."/>
            <person name="Howarth C."/>
            <person name="Larson L."/>
            <person name="Lui A."/>
            <person name="MacDonald P.J.P."/>
            <person name="Montmayeur A."/>
            <person name="Murphy C."/>
            <person name="Neiman D."/>
            <person name="Pearson M."/>
            <person name="Priest M."/>
            <person name="Roberts A."/>
            <person name="Saif S."/>
            <person name="Shea T."/>
            <person name="Shenoy N."/>
            <person name="Sisk P."/>
            <person name="Stolte C."/>
            <person name="Sykes S."/>
            <person name="Wortman J."/>
            <person name="Nusbaum C."/>
            <person name="Birren B."/>
        </authorList>
    </citation>
    <scope>NUCLEOTIDE SEQUENCE [LARGE SCALE GENOMIC DNA]</scope>
    <source>
        <strain evidence="6 7">YIT 12060</strain>
    </source>
</reference>
<feature type="transmembrane region" description="Helical" evidence="4">
    <location>
        <begin position="54"/>
        <end position="72"/>
    </location>
</feature>
<dbReference type="GO" id="GO:0006298">
    <property type="term" value="P:mismatch repair"/>
    <property type="evidence" value="ECO:0007669"/>
    <property type="project" value="InterPro"/>
</dbReference>
<dbReference type="PANTHER" id="PTHR11361:SF99">
    <property type="entry name" value="DNA MISMATCH REPAIR PROTEIN"/>
    <property type="match status" value="1"/>
</dbReference>
<dbReference type="Pfam" id="PF05192">
    <property type="entry name" value="MutS_III"/>
    <property type="match status" value="1"/>
</dbReference>
<dbReference type="eggNOG" id="COG0249">
    <property type="taxonomic scope" value="Bacteria"/>
</dbReference>
<dbReference type="HOGENOM" id="CLU_030717_0_0_10"/>
<dbReference type="GO" id="GO:0005829">
    <property type="term" value="C:cytosol"/>
    <property type="evidence" value="ECO:0007669"/>
    <property type="project" value="TreeGrafter"/>
</dbReference>
<evidence type="ECO:0000256" key="4">
    <source>
        <dbReference type="SAM" id="Phobius"/>
    </source>
</evidence>
<keyword evidence="7" id="KW-1185">Reference proteome</keyword>
<dbReference type="InterPro" id="IPR027417">
    <property type="entry name" value="P-loop_NTPase"/>
</dbReference>
<keyword evidence="2" id="KW-0067">ATP-binding</keyword>
<dbReference type="PANTHER" id="PTHR11361">
    <property type="entry name" value="DNA MISMATCH REPAIR PROTEIN MUTS FAMILY MEMBER"/>
    <property type="match status" value="1"/>
</dbReference>